<evidence type="ECO:0000256" key="1">
    <source>
        <dbReference type="ARBA" id="ARBA00001974"/>
    </source>
</evidence>
<dbReference type="Proteomes" id="UP001363622">
    <property type="component" value="Unassembled WGS sequence"/>
</dbReference>
<evidence type="ECO:0000256" key="4">
    <source>
        <dbReference type="ARBA" id="ARBA00022827"/>
    </source>
</evidence>
<dbReference type="Pfam" id="PF01266">
    <property type="entry name" value="DAO"/>
    <property type="match status" value="1"/>
</dbReference>
<evidence type="ECO:0000256" key="5">
    <source>
        <dbReference type="ARBA" id="ARBA00023002"/>
    </source>
</evidence>
<evidence type="ECO:0000256" key="2">
    <source>
        <dbReference type="ARBA" id="ARBA00010989"/>
    </source>
</evidence>
<name>A0ABR1KBE4_9PEZI</name>
<dbReference type="InterPro" id="IPR045170">
    <property type="entry name" value="MTOX"/>
</dbReference>
<dbReference type="PANTHER" id="PTHR10961">
    <property type="entry name" value="PEROXISOMAL SARCOSINE OXIDASE"/>
    <property type="match status" value="1"/>
</dbReference>
<dbReference type="InterPro" id="IPR036188">
    <property type="entry name" value="FAD/NAD-bd_sf"/>
</dbReference>
<dbReference type="InterPro" id="IPR006076">
    <property type="entry name" value="FAD-dep_OxRdtase"/>
</dbReference>
<dbReference type="PANTHER" id="PTHR10961:SF46">
    <property type="entry name" value="PEROXISOMAL SARCOSINE OXIDASE"/>
    <property type="match status" value="1"/>
</dbReference>
<gene>
    <name evidence="7" type="ORF">IWZ03DRAFT_427009</name>
</gene>
<evidence type="ECO:0000256" key="3">
    <source>
        <dbReference type="ARBA" id="ARBA00022630"/>
    </source>
</evidence>
<dbReference type="EMBL" id="JBBPHU010000014">
    <property type="protein sequence ID" value="KAK7510480.1"/>
    <property type="molecule type" value="Genomic_DNA"/>
</dbReference>
<comment type="caution">
    <text evidence="7">The sequence shown here is derived from an EMBL/GenBank/DDBJ whole genome shotgun (WGS) entry which is preliminary data.</text>
</comment>
<sequence length="125" mass="13922">MEKVLIVGAGAFGLSAALALSKRYYDSKITVIDRHEPPVLDGASVDTTRVTRADYHDEAYSELALEAQRLIQDDPELSRHYYRSGMIYAHSGSGCHGSEIWGKEYNASRELQEKRIGSGQFQQEG</sequence>
<feature type="domain" description="FAD dependent oxidoreductase" evidence="6">
    <location>
        <begin position="3"/>
        <end position="91"/>
    </location>
</feature>
<keyword evidence="8" id="KW-1185">Reference proteome</keyword>
<evidence type="ECO:0000259" key="6">
    <source>
        <dbReference type="Pfam" id="PF01266"/>
    </source>
</evidence>
<proteinExistence type="inferred from homology"/>
<evidence type="ECO:0000313" key="8">
    <source>
        <dbReference type="Proteomes" id="UP001363622"/>
    </source>
</evidence>
<keyword evidence="3" id="KW-0285">Flavoprotein</keyword>
<keyword evidence="5" id="KW-0560">Oxidoreductase</keyword>
<organism evidence="7 8">
    <name type="scientific">Phyllosticta citriasiana</name>
    <dbReference type="NCBI Taxonomy" id="595635"/>
    <lineage>
        <taxon>Eukaryota</taxon>
        <taxon>Fungi</taxon>
        <taxon>Dikarya</taxon>
        <taxon>Ascomycota</taxon>
        <taxon>Pezizomycotina</taxon>
        <taxon>Dothideomycetes</taxon>
        <taxon>Dothideomycetes incertae sedis</taxon>
        <taxon>Botryosphaeriales</taxon>
        <taxon>Phyllostictaceae</taxon>
        <taxon>Phyllosticta</taxon>
    </lineage>
</organism>
<keyword evidence="4" id="KW-0274">FAD</keyword>
<protein>
    <recommendedName>
        <fullName evidence="6">FAD dependent oxidoreductase domain-containing protein</fullName>
    </recommendedName>
</protein>
<evidence type="ECO:0000313" key="7">
    <source>
        <dbReference type="EMBL" id="KAK7510480.1"/>
    </source>
</evidence>
<comment type="similarity">
    <text evidence="2">Belongs to the MSOX/MTOX family.</text>
</comment>
<comment type="cofactor">
    <cofactor evidence="1">
        <name>FAD</name>
        <dbReference type="ChEBI" id="CHEBI:57692"/>
    </cofactor>
</comment>
<reference evidence="7 8" key="1">
    <citation type="submission" date="2024-04" db="EMBL/GenBank/DDBJ databases">
        <title>Phyllosticta paracitricarpa is synonymous to the EU quarantine fungus P. citricarpa based on phylogenomic analyses.</title>
        <authorList>
            <consortium name="Lawrence Berkeley National Laboratory"/>
            <person name="Van Ingen-Buijs V.A."/>
            <person name="Van Westerhoven A.C."/>
            <person name="Haridas S."/>
            <person name="Skiadas P."/>
            <person name="Martin F."/>
            <person name="Groenewald J.Z."/>
            <person name="Crous P.W."/>
            <person name="Seidl M.F."/>
        </authorList>
    </citation>
    <scope>NUCLEOTIDE SEQUENCE [LARGE SCALE GENOMIC DNA]</scope>
    <source>
        <strain evidence="7 8">CBS 123371</strain>
    </source>
</reference>
<accession>A0ABR1KBE4</accession>
<dbReference type="SUPFAM" id="SSF51905">
    <property type="entry name" value="FAD/NAD(P)-binding domain"/>
    <property type="match status" value="1"/>
</dbReference>
<dbReference type="Gene3D" id="3.50.50.60">
    <property type="entry name" value="FAD/NAD(P)-binding domain"/>
    <property type="match status" value="1"/>
</dbReference>